<dbReference type="InterPro" id="IPR044053">
    <property type="entry name" value="AsaB-like"/>
</dbReference>
<dbReference type="PANTHER" id="PTHR34598">
    <property type="entry name" value="BLL6449 PROTEIN"/>
    <property type="match status" value="1"/>
</dbReference>
<gene>
    <name evidence="2" type="ORF">QQS21_004867</name>
</gene>
<sequence length="93" mass="11015">MDESLVPEEKLVEVDAVRRSFPEESYYPLEHKGYKWHFLNQQTQDEILFMKMNDPKESVRAQCCPNASLQLLPDPELRPRESIEARVLVFTDY</sequence>
<comment type="similarity">
    <text evidence="1">Belongs to the asaB hydroxylase/desaturase family.</text>
</comment>
<accession>A0AAJ0CRH5</accession>
<dbReference type="Proteomes" id="UP001251528">
    <property type="component" value="Unassembled WGS sequence"/>
</dbReference>
<evidence type="ECO:0000256" key="1">
    <source>
        <dbReference type="ARBA" id="ARBA00023604"/>
    </source>
</evidence>
<protein>
    <submittedName>
        <fullName evidence="2">Uncharacterized protein</fullName>
    </submittedName>
</protein>
<evidence type="ECO:0000313" key="2">
    <source>
        <dbReference type="EMBL" id="KAK2601549.1"/>
    </source>
</evidence>
<name>A0AAJ0CRH5_9HYPO</name>
<dbReference type="EMBL" id="JASWJB010000075">
    <property type="protein sequence ID" value="KAK2601549.1"/>
    <property type="molecule type" value="Genomic_DNA"/>
</dbReference>
<dbReference type="GO" id="GO:0016491">
    <property type="term" value="F:oxidoreductase activity"/>
    <property type="evidence" value="ECO:0007669"/>
    <property type="project" value="InterPro"/>
</dbReference>
<organism evidence="2 3">
    <name type="scientific">Conoideocrella luteorostrata</name>
    <dbReference type="NCBI Taxonomy" id="1105319"/>
    <lineage>
        <taxon>Eukaryota</taxon>
        <taxon>Fungi</taxon>
        <taxon>Dikarya</taxon>
        <taxon>Ascomycota</taxon>
        <taxon>Pezizomycotina</taxon>
        <taxon>Sordariomycetes</taxon>
        <taxon>Hypocreomycetidae</taxon>
        <taxon>Hypocreales</taxon>
        <taxon>Clavicipitaceae</taxon>
        <taxon>Conoideocrella</taxon>
    </lineage>
</organism>
<dbReference type="AlphaFoldDB" id="A0AAJ0CRH5"/>
<keyword evidence="3" id="KW-1185">Reference proteome</keyword>
<dbReference type="PANTHER" id="PTHR34598:SF3">
    <property type="entry name" value="OXIDOREDUCTASE AN1597"/>
    <property type="match status" value="1"/>
</dbReference>
<proteinExistence type="inferred from homology"/>
<reference evidence="2" key="1">
    <citation type="submission" date="2023-06" db="EMBL/GenBank/DDBJ databases">
        <title>Conoideocrella luteorostrata (Hypocreales: Clavicipitaceae), a potential biocontrol fungus for elongate hemlock scale in United States Christmas tree production areas.</title>
        <authorList>
            <person name="Barrett H."/>
            <person name="Lovett B."/>
            <person name="Macias A.M."/>
            <person name="Stajich J.E."/>
            <person name="Kasson M.T."/>
        </authorList>
    </citation>
    <scope>NUCLEOTIDE SEQUENCE</scope>
    <source>
        <strain evidence="2">ARSEF 14590</strain>
    </source>
</reference>
<evidence type="ECO:0000313" key="3">
    <source>
        <dbReference type="Proteomes" id="UP001251528"/>
    </source>
</evidence>
<comment type="caution">
    <text evidence="2">The sequence shown here is derived from an EMBL/GenBank/DDBJ whole genome shotgun (WGS) entry which is preliminary data.</text>
</comment>